<evidence type="ECO:0000259" key="1">
    <source>
        <dbReference type="Pfam" id="PF13676"/>
    </source>
</evidence>
<evidence type="ECO:0000313" key="3">
    <source>
        <dbReference type="Proteomes" id="UP000594468"/>
    </source>
</evidence>
<organism evidence="2 3">
    <name type="scientific">Phototrophicus methaneseepsis</name>
    <dbReference type="NCBI Taxonomy" id="2710758"/>
    <lineage>
        <taxon>Bacteria</taxon>
        <taxon>Bacillati</taxon>
        <taxon>Chloroflexota</taxon>
        <taxon>Candidatus Thermofontia</taxon>
        <taxon>Phototrophicales</taxon>
        <taxon>Phototrophicaceae</taxon>
        <taxon>Phototrophicus</taxon>
    </lineage>
</organism>
<accession>A0A7S8IFQ3</accession>
<evidence type="ECO:0000313" key="2">
    <source>
        <dbReference type="EMBL" id="QPC83188.1"/>
    </source>
</evidence>
<reference evidence="2 3" key="1">
    <citation type="submission" date="2020-02" db="EMBL/GenBank/DDBJ databases">
        <authorList>
            <person name="Zheng R.K."/>
            <person name="Sun C.M."/>
        </authorList>
    </citation>
    <scope>NUCLEOTIDE SEQUENCE [LARGE SCALE GENOMIC DNA]</scope>
    <source>
        <strain evidence="3">rifampicinis</strain>
    </source>
</reference>
<dbReference type="RefSeq" id="WP_195171255.1">
    <property type="nucleotide sequence ID" value="NZ_CP062983.1"/>
</dbReference>
<dbReference type="Gene3D" id="3.40.50.10140">
    <property type="entry name" value="Toll/interleukin-1 receptor homology (TIR) domain"/>
    <property type="match status" value="1"/>
</dbReference>
<dbReference type="EMBL" id="CP062983">
    <property type="protein sequence ID" value="QPC83188.1"/>
    <property type="molecule type" value="Genomic_DNA"/>
</dbReference>
<protein>
    <submittedName>
        <fullName evidence="2">Toll/interleukin-1 receptor domain-containing protein</fullName>
    </submittedName>
</protein>
<gene>
    <name evidence="2" type="ORF">G4Y79_02090</name>
</gene>
<dbReference type="KEGG" id="pmet:G4Y79_02090"/>
<name>A0A7S8IFQ3_9CHLR</name>
<dbReference type="SUPFAM" id="SSF52200">
    <property type="entry name" value="Toll/Interleukin receptor TIR domain"/>
    <property type="match status" value="1"/>
</dbReference>
<dbReference type="GO" id="GO:0007165">
    <property type="term" value="P:signal transduction"/>
    <property type="evidence" value="ECO:0007669"/>
    <property type="project" value="InterPro"/>
</dbReference>
<dbReference type="InterPro" id="IPR035897">
    <property type="entry name" value="Toll_tir_struct_dom_sf"/>
</dbReference>
<keyword evidence="3" id="KW-1185">Reference proteome</keyword>
<dbReference type="Pfam" id="PF13676">
    <property type="entry name" value="TIR_2"/>
    <property type="match status" value="1"/>
</dbReference>
<feature type="domain" description="TIR" evidence="1">
    <location>
        <begin position="203"/>
        <end position="329"/>
    </location>
</feature>
<keyword evidence="2" id="KW-0675">Receptor</keyword>
<dbReference type="Proteomes" id="UP000594468">
    <property type="component" value="Chromosome"/>
</dbReference>
<sequence length="360" mass="40194">MASYQNTFIVPGGIAYLILDTCLNALKQVEAQVIHTDAVHNRIVARTKATPYIPSETLTISIFPQENQQGESRHRITVVSESQDTVANHNQQNTAQFEQAFWALYPGTTTSPYGSSSEAPKQSKFLDPDAFKRATPSEQQASPDDEWLTFDNDDYYDPYAKKDQQASDQWHSGPANSPLMDVFLESINKSRDAQNPAPAEPRVFMSYRRADSADVSGRMYDRLSAAFGQEAIFKDVNNIPIGVNFPDYLLQQVQQCDVLLAIMGPIWANITYTSGAKEGQRRLHDPADFVRIEIESALKIGLPVVPVYVGHASPPALTDLPEVLQPLVWLNGIQVRPDPDFHHDMDRLIEGLRSMKQSSS</sequence>
<dbReference type="InterPro" id="IPR000157">
    <property type="entry name" value="TIR_dom"/>
</dbReference>
<dbReference type="AlphaFoldDB" id="A0A7S8IFQ3"/>
<proteinExistence type="predicted"/>